<dbReference type="Pfam" id="PF05833">
    <property type="entry name" value="NFACT_N"/>
    <property type="match status" value="1"/>
</dbReference>
<keyword evidence="4 5" id="KW-0648">Protein biosynthesis</keyword>
<evidence type="ECO:0000256" key="2">
    <source>
        <dbReference type="ARBA" id="ARBA00022730"/>
    </source>
</evidence>
<evidence type="ECO:0000256" key="3">
    <source>
        <dbReference type="ARBA" id="ARBA00022884"/>
    </source>
</evidence>
<evidence type="ECO:0000313" key="8">
    <source>
        <dbReference type="EMBL" id="HIU11031.1"/>
    </source>
</evidence>
<feature type="region of interest" description="Disordered" evidence="6">
    <location>
        <begin position="442"/>
        <end position="461"/>
    </location>
</feature>
<dbReference type="GO" id="GO:0000049">
    <property type="term" value="F:tRNA binding"/>
    <property type="evidence" value="ECO:0007669"/>
    <property type="project" value="UniProtKB-UniRule"/>
</dbReference>
<keyword evidence="3 5" id="KW-0694">RNA-binding</keyword>
<dbReference type="GO" id="GO:0043023">
    <property type="term" value="F:ribosomal large subunit binding"/>
    <property type="evidence" value="ECO:0007669"/>
    <property type="project" value="UniProtKB-UniRule"/>
</dbReference>
<dbReference type="Pfam" id="PF05670">
    <property type="entry name" value="NFACT-R_1"/>
    <property type="match status" value="1"/>
</dbReference>
<dbReference type="Proteomes" id="UP000824124">
    <property type="component" value="Unassembled WGS sequence"/>
</dbReference>
<dbReference type="GO" id="GO:0019843">
    <property type="term" value="F:rRNA binding"/>
    <property type="evidence" value="ECO:0007669"/>
    <property type="project" value="UniProtKB-UniRule"/>
</dbReference>
<protein>
    <recommendedName>
        <fullName evidence="5">Rqc2 homolog RqcH</fullName>
        <shortName evidence="5">RqcH</shortName>
    </recommendedName>
</protein>
<evidence type="ECO:0000259" key="7">
    <source>
        <dbReference type="Pfam" id="PF05670"/>
    </source>
</evidence>
<proteinExistence type="inferred from homology"/>
<comment type="function">
    <text evidence="5">Key component of the ribosome quality control system (RQC), a ribosome-associated complex that mediates the extraction of incompletely synthesized nascent chains from stalled ribosomes and their subsequent degradation. RqcH recruits Ala-charged tRNA, and with RqcP directs the elongation of stalled nascent chains on 50S ribosomal subunits, leading to non-templated C-terminal alanine extensions (Ala tail). The Ala tail promotes nascent chain degradation. May add between 1 and at least 8 Ala residues. Binds to stalled 50S ribosomal subunits.</text>
</comment>
<dbReference type="AlphaFoldDB" id="A0A9D1HKN3"/>
<dbReference type="HAMAP" id="MF_00844_B">
    <property type="entry name" value="RqcH_B"/>
    <property type="match status" value="1"/>
</dbReference>
<evidence type="ECO:0000313" key="9">
    <source>
        <dbReference type="Proteomes" id="UP000824124"/>
    </source>
</evidence>
<reference evidence="8" key="2">
    <citation type="journal article" date="2021" name="PeerJ">
        <title>Extensive microbial diversity within the chicken gut microbiome revealed by metagenomics and culture.</title>
        <authorList>
            <person name="Gilroy R."/>
            <person name="Ravi A."/>
            <person name="Getino M."/>
            <person name="Pursley I."/>
            <person name="Horton D.L."/>
            <person name="Alikhan N.F."/>
            <person name="Baker D."/>
            <person name="Gharbi K."/>
            <person name="Hall N."/>
            <person name="Watson M."/>
            <person name="Adriaenssens E.M."/>
            <person name="Foster-Nyarko E."/>
            <person name="Jarju S."/>
            <person name="Secka A."/>
            <person name="Antonio M."/>
            <person name="Oren A."/>
            <person name="Chaudhuri R.R."/>
            <person name="La Ragione R."/>
            <person name="Hildebrand F."/>
            <person name="Pallen M.J."/>
        </authorList>
    </citation>
    <scope>NUCLEOTIDE SEQUENCE</scope>
    <source>
        <strain evidence="8">2830</strain>
    </source>
</reference>
<dbReference type="InterPro" id="IPR051608">
    <property type="entry name" value="RQC_Subunit_NEMF"/>
</dbReference>
<evidence type="ECO:0000256" key="1">
    <source>
        <dbReference type="ARBA" id="ARBA00022555"/>
    </source>
</evidence>
<dbReference type="GO" id="GO:1990112">
    <property type="term" value="C:RQC complex"/>
    <property type="evidence" value="ECO:0007669"/>
    <property type="project" value="TreeGrafter"/>
</dbReference>
<evidence type="ECO:0000256" key="6">
    <source>
        <dbReference type="SAM" id="MobiDB-lite"/>
    </source>
</evidence>
<dbReference type="FunFam" id="2.30.310.10:FF:000004">
    <property type="entry name" value="Fibronectin-binding protein A"/>
    <property type="match status" value="1"/>
</dbReference>
<dbReference type="PANTHER" id="PTHR15239">
    <property type="entry name" value="NUCLEAR EXPORT MEDIATOR FACTOR NEMF"/>
    <property type="match status" value="1"/>
</dbReference>
<keyword evidence="1 5" id="KW-0820">tRNA-binding</keyword>
<comment type="caution">
    <text evidence="8">The sequence shown here is derived from an EMBL/GenBank/DDBJ whole genome shotgun (WGS) entry which is preliminary data.</text>
</comment>
<dbReference type="InterPro" id="IPR008532">
    <property type="entry name" value="NFACT_RNA-bd"/>
</dbReference>
<dbReference type="Gene3D" id="2.30.310.10">
    <property type="entry name" value="ibrinogen binding protein from staphylococcus aureus domain"/>
    <property type="match status" value="1"/>
</dbReference>
<feature type="compositionally biased region" description="Basic and acidic residues" evidence="6">
    <location>
        <begin position="444"/>
        <end position="461"/>
    </location>
</feature>
<evidence type="ECO:0000256" key="4">
    <source>
        <dbReference type="ARBA" id="ARBA00022917"/>
    </source>
</evidence>
<dbReference type="PANTHER" id="PTHR15239:SF6">
    <property type="entry name" value="RIBOSOME QUALITY CONTROL COMPLEX SUBUNIT NEMF"/>
    <property type="match status" value="1"/>
</dbReference>
<organism evidence="8 9">
    <name type="scientific">Candidatus Avidehalobacter gallistercoris</name>
    <dbReference type="NCBI Taxonomy" id="2840694"/>
    <lineage>
        <taxon>Bacteria</taxon>
        <taxon>Bacillati</taxon>
        <taxon>Bacillota</taxon>
        <taxon>Clostridia</taxon>
        <taxon>Eubacteriales</taxon>
        <taxon>Peptococcaceae</taxon>
        <taxon>Peptococcaceae incertae sedis</taxon>
        <taxon>Candidatus Avidehalobacter</taxon>
    </lineage>
</organism>
<comment type="similarity">
    <text evidence="5">Belongs to the NEMF family.</text>
</comment>
<feature type="domain" description="NFACT RNA-binding" evidence="7">
    <location>
        <begin position="464"/>
        <end position="566"/>
    </location>
</feature>
<gene>
    <name evidence="5" type="primary">rqcH</name>
    <name evidence="8" type="ORF">IAB00_07355</name>
</gene>
<dbReference type="InterPro" id="IPR043682">
    <property type="entry name" value="RqcH_bacterial"/>
</dbReference>
<dbReference type="GO" id="GO:0072344">
    <property type="term" value="P:rescue of stalled ribosome"/>
    <property type="evidence" value="ECO:0007669"/>
    <property type="project" value="UniProtKB-UniRule"/>
</dbReference>
<comment type="subunit">
    <text evidence="5">Associates with stalled 50S ribosomal subunits. Binds to RqcP.</text>
</comment>
<keyword evidence="2 5" id="KW-0699">rRNA-binding</keyword>
<sequence>MPFDTITMCATLAECAPLRSGRVTKIYQPDRFSVLLRCYTAVGNLKLLLSAHPVDGRLQLSERTYANPAKPPLFCMVLRKHLEGAKITAFRQPPGERVAEIDFAARNEIGEATNRRLVLEVMGKHSNLILLDPDTNLIIDAARRYTHNVSRYREVLPGSVYLPPPRNDKPYWQDLNEEEFALRLLNGDLTLAPAKLLQNEFSGLSPYLCREVTIRAGIEDTTAEELGEYEISRLYAALKQLGEIAANENFCPVLLGKEPDWRDYYALPPANGAPHAEFPSMSKALDAFFDARQERQEFDAAKKRLQKLLTREQQRLRKKIKLEQTDYANASQAEQYKNAGDLLSAYLYLVQPGQTEIELPDFYQPERMLKIKLAPELSPSENVKRCFHHYNKAKNTERQIRLQLEANCNELDYVESLLIALDETAKLSEITSIEQEMQAAGYLKRPEGRSKPKDSATSLEPKRYQTSDGFLVLLGRNNRQNDRLTCKLAEKNDLWFHTQKIPGSHVILRAEAGREFSDQAISEAAALAARHSRAKEADKVPVDYTAAANVKKPNGAKPGMVIYTGQQTVYVTPRELTPAE</sequence>
<evidence type="ECO:0000256" key="5">
    <source>
        <dbReference type="HAMAP-Rule" id="MF_00844"/>
    </source>
</evidence>
<reference evidence="8" key="1">
    <citation type="submission" date="2020-10" db="EMBL/GenBank/DDBJ databases">
        <authorList>
            <person name="Gilroy R."/>
        </authorList>
    </citation>
    <scope>NUCLEOTIDE SEQUENCE</scope>
    <source>
        <strain evidence="8">2830</strain>
    </source>
</reference>
<name>A0A9D1HKN3_9FIRM</name>
<accession>A0A9D1HKN3</accession>
<dbReference type="EMBL" id="DVMH01000038">
    <property type="protein sequence ID" value="HIU11031.1"/>
    <property type="molecule type" value="Genomic_DNA"/>
</dbReference>